<dbReference type="eggNOG" id="KOG1383">
    <property type="taxonomic scope" value="Eukaryota"/>
</dbReference>
<dbReference type="RefSeq" id="XP_005834503.1">
    <property type="nucleotide sequence ID" value="XM_005834446.1"/>
</dbReference>
<proteinExistence type="inferred from homology"/>
<dbReference type="GO" id="GO:0006357">
    <property type="term" value="P:regulation of transcription by RNA polymerase II"/>
    <property type="evidence" value="ECO:0007669"/>
    <property type="project" value="InterPro"/>
</dbReference>
<keyword evidence="4" id="KW-0804">Transcription</keyword>
<dbReference type="Proteomes" id="UP000011087">
    <property type="component" value="Unassembled WGS sequence"/>
</dbReference>
<protein>
    <recommendedName>
        <fullName evidence="4">Mediator of RNA polymerase II transcription subunit 20</fullName>
    </recommendedName>
    <alternativeName>
        <fullName evidence="4">Mediator complex subunit 20</fullName>
    </alternativeName>
</protein>
<dbReference type="PANTHER" id="PTHR12465:SF0">
    <property type="entry name" value="MEDIATOR OF RNA POLYMERASE II TRANSCRIPTION SUBUNIT 20"/>
    <property type="match status" value="1"/>
</dbReference>
<keyword evidence="4" id="KW-0010">Activator</keyword>
<name>L1JG77_GUITC</name>
<comment type="similarity">
    <text evidence="2 4">Belongs to the Mediator complex subunit 20 family.</text>
</comment>
<sequence length="297" mass="31996">MGAKWLFQLRSAPGQQTSTLHLFDRFETLGAKKLNKWKTQTTLYRRPTPGGDKVAGDVFLVNFLSDTPDKVYMIIRQGEEDKVMEAGSSFMQIWSMINATSTGGGPALYEQKSSMTVEGWAYDMGDFVMRVGSVVIRSQAQNRPEERAGRSDAFKGAVLEVEYVPSADRGDCSQLINEFVYCQPDGPTAVAVTGFRPVTNVIATKGIGGMASLHWQTRTKEYTNEHRAQQYVQLYHAVNRSSGDGGTGSSTAQAATTSSATASTTTTSATPATSSLPGTSASNAPTPAVIGHFPVKK</sequence>
<dbReference type="OrthoDB" id="1854899at2759"/>
<evidence type="ECO:0000313" key="7">
    <source>
        <dbReference type="EnsemblProtists" id="EKX47523"/>
    </source>
</evidence>
<dbReference type="Pfam" id="PF08612">
    <property type="entry name" value="Med20"/>
    <property type="match status" value="1"/>
</dbReference>
<organism evidence="6">
    <name type="scientific">Guillardia theta (strain CCMP2712)</name>
    <name type="common">Cryptophyte</name>
    <dbReference type="NCBI Taxonomy" id="905079"/>
    <lineage>
        <taxon>Eukaryota</taxon>
        <taxon>Cryptophyceae</taxon>
        <taxon>Pyrenomonadales</taxon>
        <taxon>Geminigeraceae</taxon>
        <taxon>Guillardia</taxon>
    </lineage>
</organism>
<comment type="function">
    <text evidence="4">Component of the Mediator complex, a coactivator involved in the regulated transcription of nearly all RNA polymerase II-dependent genes. Mediator functions as a bridge to convey information from gene-specific regulatory proteins to the basal RNA polymerase II transcription machinery. Mediator is recruited to promoters by direct interactions with regulatory proteins and serves as a scaffold for the assembly of a functional preinitiation complex with RNA polymerase II and the general transcription factors.</text>
</comment>
<dbReference type="KEGG" id="gtt:GUITHDRAFT_106510"/>
<dbReference type="STRING" id="905079.L1JG77"/>
<keyword evidence="4" id="KW-0805">Transcription regulation</keyword>
<gene>
    <name evidence="4" type="primary">MED20</name>
    <name evidence="6" type="ORF">GUITHDRAFT_106510</name>
</gene>
<dbReference type="PaxDb" id="55529-EKX47523"/>
<evidence type="ECO:0000313" key="6">
    <source>
        <dbReference type="EMBL" id="EKX47523.1"/>
    </source>
</evidence>
<dbReference type="GO" id="GO:0003713">
    <property type="term" value="F:transcription coactivator activity"/>
    <property type="evidence" value="ECO:0007669"/>
    <property type="project" value="TreeGrafter"/>
</dbReference>
<keyword evidence="3 4" id="KW-0539">Nucleus</keyword>
<dbReference type="EMBL" id="JH992989">
    <property type="protein sequence ID" value="EKX47523.1"/>
    <property type="molecule type" value="Genomic_DNA"/>
</dbReference>
<comment type="subunit">
    <text evidence="4">Component of the Mediator complex.</text>
</comment>
<evidence type="ECO:0000256" key="1">
    <source>
        <dbReference type="ARBA" id="ARBA00004123"/>
    </source>
</evidence>
<reference evidence="7" key="3">
    <citation type="submission" date="2016-03" db="UniProtKB">
        <authorList>
            <consortium name="EnsemblProtists"/>
        </authorList>
    </citation>
    <scope>IDENTIFICATION</scope>
</reference>
<dbReference type="GO" id="GO:0016592">
    <property type="term" value="C:mediator complex"/>
    <property type="evidence" value="ECO:0007669"/>
    <property type="project" value="InterPro"/>
</dbReference>
<evidence type="ECO:0000256" key="3">
    <source>
        <dbReference type="ARBA" id="ARBA00023242"/>
    </source>
</evidence>
<evidence type="ECO:0000256" key="4">
    <source>
        <dbReference type="RuleBase" id="RU364152"/>
    </source>
</evidence>
<dbReference type="PANTHER" id="PTHR12465">
    <property type="entry name" value="UBIQUITIN SPECIFIC PROTEASE HOMOLOG 49"/>
    <property type="match status" value="1"/>
</dbReference>
<feature type="region of interest" description="Disordered" evidence="5">
    <location>
        <begin position="241"/>
        <end position="297"/>
    </location>
</feature>
<evidence type="ECO:0000313" key="8">
    <source>
        <dbReference type="Proteomes" id="UP000011087"/>
    </source>
</evidence>
<keyword evidence="8" id="KW-1185">Reference proteome</keyword>
<dbReference type="GeneID" id="17304332"/>
<reference evidence="8" key="2">
    <citation type="submission" date="2012-11" db="EMBL/GenBank/DDBJ databases">
        <authorList>
            <person name="Kuo A."/>
            <person name="Curtis B.A."/>
            <person name="Tanifuji G."/>
            <person name="Burki F."/>
            <person name="Gruber A."/>
            <person name="Irimia M."/>
            <person name="Maruyama S."/>
            <person name="Arias M.C."/>
            <person name="Ball S.G."/>
            <person name="Gile G.H."/>
            <person name="Hirakawa Y."/>
            <person name="Hopkins J.F."/>
            <person name="Rensing S.A."/>
            <person name="Schmutz J."/>
            <person name="Symeonidi A."/>
            <person name="Elias M."/>
            <person name="Eveleigh R.J."/>
            <person name="Herman E.K."/>
            <person name="Klute M.J."/>
            <person name="Nakayama T."/>
            <person name="Obornik M."/>
            <person name="Reyes-Prieto A."/>
            <person name="Armbrust E.V."/>
            <person name="Aves S.J."/>
            <person name="Beiko R.G."/>
            <person name="Coutinho P."/>
            <person name="Dacks J.B."/>
            <person name="Durnford D.G."/>
            <person name="Fast N.M."/>
            <person name="Green B.R."/>
            <person name="Grisdale C."/>
            <person name="Hempe F."/>
            <person name="Henrissat B."/>
            <person name="Hoppner M.P."/>
            <person name="Ishida K.-I."/>
            <person name="Kim E."/>
            <person name="Koreny L."/>
            <person name="Kroth P.G."/>
            <person name="Liu Y."/>
            <person name="Malik S.-B."/>
            <person name="Maier U.G."/>
            <person name="McRose D."/>
            <person name="Mock T."/>
            <person name="Neilson J.A."/>
            <person name="Onodera N.T."/>
            <person name="Poole A.M."/>
            <person name="Pritham E.J."/>
            <person name="Richards T.A."/>
            <person name="Rocap G."/>
            <person name="Roy S.W."/>
            <person name="Sarai C."/>
            <person name="Schaack S."/>
            <person name="Shirato S."/>
            <person name="Slamovits C.H."/>
            <person name="Spencer D.F."/>
            <person name="Suzuki S."/>
            <person name="Worden A.Z."/>
            <person name="Zauner S."/>
            <person name="Barry K."/>
            <person name="Bell C."/>
            <person name="Bharti A.K."/>
            <person name="Crow J.A."/>
            <person name="Grimwood J."/>
            <person name="Kramer R."/>
            <person name="Lindquist E."/>
            <person name="Lucas S."/>
            <person name="Salamov A."/>
            <person name="McFadden G.I."/>
            <person name="Lane C.E."/>
            <person name="Keeling P.J."/>
            <person name="Gray M.W."/>
            <person name="Grigoriev I.V."/>
            <person name="Archibald J.M."/>
        </authorList>
    </citation>
    <scope>NUCLEOTIDE SEQUENCE</scope>
    <source>
        <strain evidence="8">CCMP2712</strain>
    </source>
</reference>
<feature type="compositionally biased region" description="Low complexity" evidence="5">
    <location>
        <begin position="249"/>
        <end position="282"/>
    </location>
</feature>
<evidence type="ECO:0000256" key="2">
    <source>
        <dbReference type="ARBA" id="ARBA00010743"/>
    </source>
</evidence>
<evidence type="ECO:0000256" key="5">
    <source>
        <dbReference type="SAM" id="MobiDB-lite"/>
    </source>
</evidence>
<dbReference type="InterPro" id="IPR013921">
    <property type="entry name" value="Mediator_Med20"/>
</dbReference>
<dbReference type="HOGENOM" id="CLU_938286_0_0_1"/>
<comment type="subcellular location">
    <subcellularLocation>
        <location evidence="1 4">Nucleus</location>
    </subcellularLocation>
</comment>
<dbReference type="EnsemblProtists" id="EKX47523">
    <property type="protein sequence ID" value="EKX47523"/>
    <property type="gene ID" value="GUITHDRAFT_106510"/>
</dbReference>
<accession>L1JG77</accession>
<reference evidence="6 8" key="1">
    <citation type="journal article" date="2012" name="Nature">
        <title>Algal genomes reveal evolutionary mosaicism and the fate of nucleomorphs.</title>
        <authorList>
            <consortium name="DOE Joint Genome Institute"/>
            <person name="Curtis B.A."/>
            <person name="Tanifuji G."/>
            <person name="Burki F."/>
            <person name="Gruber A."/>
            <person name="Irimia M."/>
            <person name="Maruyama S."/>
            <person name="Arias M.C."/>
            <person name="Ball S.G."/>
            <person name="Gile G.H."/>
            <person name="Hirakawa Y."/>
            <person name="Hopkins J.F."/>
            <person name="Kuo A."/>
            <person name="Rensing S.A."/>
            <person name="Schmutz J."/>
            <person name="Symeonidi A."/>
            <person name="Elias M."/>
            <person name="Eveleigh R.J."/>
            <person name="Herman E.K."/>
            <person name="Klute M.J."/>
            <person name="Nakayama T."/>
            <person name="Obornik M."/>
            <person name="Reyes-Prieto A."/>
            <person name="Armbrust E.V."/>
            <person name="Aves S.J."/>
            <person name="Beiko R.G."/>
            <person name="Coutinho P."/>
            <person name="Dacks J.B."/>
            <person name="Durnford D.G."/>
            <person name="Fast N.M."/>
            <person name="Green B.R."/>
            <person name="Grisdale C.J."/>
            <person name="Hempel F."/>
            <person name="Henrissat B."/>
            <person name="Hoppner M.P."/>
            <person name="Ishida K."/>
            <person name="Kim E."/>
            <person name="Koreny L."/>
            <person name="Kroth P.G."/>
            <person name="Liu Y."/>
            <person name="Malik S.B."/>
            <person name="Maier U.G."/>
            <person name="McRose D."/>
            <person name="Mock T."/>
            <person name="Neilson J.A."/>
            <person name="Onodera N.T."/>
            <person name="Poole A.M."/>
            <person name="Pritham E.J."/>
            <person name="Richards T.A."/>
            <person name="Rocap G."/>
            <person name="Roy S.W."/>
            <person name="Sarai C."/>
            <person name="Schaack S."/>
            <person name="Shirato S."/>
            <person name="Slamovits C.H."/>
            <person name="Spencer D.F."/>
            <person name="Suzuki S."/>
            <person name="Worden A.Z."/>
            <person name="Zauner S."/>
            <person name="Barry K."/>
            <person name="Bell C."/>
            <person name="Bharti A.K."/>
            <person name="Crow J.A."/>
            <person name="Grimwood J."/>
            <person name="Kramer R."/>
            <person name="Lindquist E."/>
            <person name="Lucas S."/>
            <person name="Salamov A."/>
            <person name="McFadden G.I."/>
            <person name="Lane C.E."/>
            <person name="Keeling P.J."/>
            <person name="Gray M.W."/>
            <person name="Grigoriev I.V."/>
            <person name="Archibald J.M."/>
        </authorList>
    </citation>
    <scope>NUCLEOTIDE SEQUENCE</scope>
    <source>
        <strain evidence="6 8">CCMP2712</strain>
    </source>
</reference>
<dbReference type="AlphaFoldDB" id="L1JG77"/>